<dbReference type="AlphaFoldDB" id="E6Q557"/>
<dbReference type="EMBL" id="CABO01000034">
    <property type="protein sequence ID" value="CBI02318.1"/>
    <property type="molecule type" value="Genomic_DNA"/>
</dbReference>
<organism evidence="1">
    <name type="scientific">mine drainage metagenome</name>
    <dbReference type="NCBI Taxonomy" id="410659"/>
    <lineage>
        <taxon>unclassified sequences</taxon>
        <taxon>metagenomes</taxon>
        <taxon>ecological metagenomes</taxon>
    </lineage>
</organism>
<evidence type="ECO:0000313" key="1">
    <source>
        <dbReference type="EMBL" id="CBI02318.1"/>
    </source>
</evidence>
<sequence>MFTSGREYKGGFMNLKQTRYILAIAAAGVLLSGCGGGGGNGSKGIPPISSVNPVQTGTLEFAVGTANIYGTKTGLNVVSTYRQSNGLSNVLVDTPTITGPFTLPAAAPVQAGFSVDAYSTMINAADNYVTASDTANGITPPVPSGPSVSEVAAGGTISGTSQTLPLGTPACDQTTPCTVPNSVTGGTGTVQPNTTTFGQSGGVFVNGLSPGNYTTQGVAASYVPYVEPLYDNTSTATVNNTFVPFGGPPQFDPNKDNMGLRDGLSTLGNGVLGIPEGFTMFENVGVSAGSYTMSLVVPTGFSGSTPTSATVTATATMASTATLPTLTAPALITDGAGGGTVTLPAADFSGGITEVYVQIVDNGTSTSNCQGVLGANGGAGPVYYTIVAKAAGTYTLPDTDGPNLDAGQGPSALKPSPSICTSAQNKGAGGDSYTVQLIGTDYDMYGATYPISTSASPTLTGANGQADITVSPAVTGVSP</sequence>
<dbReference type="PROSITE" id="PS51257">
    <property type="entry name" value="PROKAR_LIPOPROTEIN"/>
    <property type="match status" value="1"/>
</dbReference>
<proteinExistence type="predicted"/>
<comment type="caution">
    <text evidence="1">The sequence shown here is derived from an EMBL/GenBank/DDBJ whole genome shotgun (WGS) entry which is preliminary data.</text>
</comment>
<name>E6Q557_9ZZZZ</name>
<evidence type="ECO:0008006" key="2">
    <source>
        <dbReference type="Google" id="ProtNLM"/>
    </source>
</evidence>
<gene>
    <name evidence="1" type="ORF">CARN4_1025</name>
</gene>
<reference evidence="1" key="1">
    <citation type="submission" date="2009-10" db="EMBL/GenBank/DDBJ databases">
        <title>Diversity of trophic interactions inside an arsenic-rich microbial ecosystem.</title>
        <authorList>
            <person name="Bertin P.N."/>
            <person name="Heinrich-Salmeron A."/>
            <person name="Pelletier E."/>
            <person name="Goulhen-Chollet F."/>
            <person name="Arsene-Ploetze F."/>
            <person name="Gallien S."/>
            <person name="Calteau A."/>
            <person name="Vallenet D."/>
            <person name="Casiot C."/>
            <person name="Chane-Woon-Ming B."/>
            <person name="Giloteaux L."/>
            <person name="Barakat M."/>
            <person name="Bonnefoy V."/>
            <person name="Bruneel O."/>
            <person name="Chandler M."/>
            <person name="Cleiss J."/>
            <person name="Duran R."/>
            <person name="Elbaz-Poulichet F."/>
            <person name="Fonknechten N."/>
            <person name="Lauga B."/>
            <person name="Mornico D."/>
            <person name="Ortet P."/>
            <person name="Schaeffer C."/>
            <person name="Siguier P."/>
            <person name="Alexander Thil Smith A."/>
            <person name="Van Dorsselaer A."/>
            <person name="Weissenbach J."/>
            <person name="Medigue C."/>
            <person name="Le Paslier D."/>
        </authorList>
    </citation>
    <scope>NUCLEOTIDE SEQUENCE</scope>
</reference>
<protein>
    <recommendedName>
        <fullName evidence="2">Lipoprotein</fullName>
    </recommendedName>
</protein>
<accession>E6Q557</accession>